<dbReference type="NCBIfam" id="TIGR01393">
    <property type="entry name" value="lepA"/>
    <property type="match status" value="1"/>
</dbReference>
<evidence type="ECO:0000256" key="1">
    <source>
        <dbReference type="ARBA" id="ARBA00005454"/>
    </source>
</evidence>
<dbReference type="SUPFAM" id="SSF50447">
    <property type="entry name" value="Translation proteins"/>
    <property type="match status" value="1"/>
</dbReference>
<dbReference type="InterPro" id="IPR000640">
    <property type="entry name" value="EFG_V-like"/>
</dbReference>
<dbReference type="RefSeq" id="WP_377048233.1">
    <property type="nucleotide sequence ID" value="NZ_JBHLVZ010000001.1"/>
</dbReference>
<comment type="subcellular location">
    <subcellularLocation>
        <location evidence="6">Cell membrane</location>
        <topology evidence="6">Peripheral membrane protein</topology>
        <orientation evidence="6">Cytoplasmic side</orientation>
    </subcellularLocation>
</comment>
<feature type="domain" description="Tr-type G" evidence="7">
    <location>
        <begin position="7"/>
        <end position="189"/>
    </location>
</feature>
<feature type="binding site" evidence="6">
    <location>
        <begin position="19"/>
        <end position="24"/>
    </location>
    <ligand>
        <name>GTP</name>
        <dbReference type="ChEBI" id="CHEBI:37565"/>
    </ligand>
</feature>
<comment type="caution">
    <text evidence="8">The sequence shown here is derived from an EMBL/GenBank/DDBJ whole genome shotgun (WGS) entry which is preliminary data.</text>
</comment>
<dbReference type="NCBIfam" id="TIGR00231">
    <property type="entry name" value="small_GTP"/>
    <property type="match status" value="1"/>
</dbReference>
<keyword evidence="6" id="KW-1003">Cell membrane</keyword>
<keyword evidence="5 6" id="KW-0342">GTP-binding</keyword>
<dbReference type="InterPro" id="IPR000795">
    <property type="entry name" value="T_Tr_GTP-bd_dom"/>
</dbReference>
<evidence type="ECO:0000256" key="3">
    <source>
        <dbReference type="ARBA" id="ARBA00022801"/>
    </source>
</evidence>
<protein>
    <recommendedName>
        <fullName evidence="6">Elongation factor 4</fullName>
        <shortName evidence="6">EF-4</shortName>
        <ecNumber evidence="6">3.6.5.n1</ecNumber>
    </recommendedName>
    <alternativeName>
        <fullName evidence="6">Ribosomal back-translocase LepA</fullName>
    </alternativeName>
</protein>
<keyword evidence="4 6" id="KW-0648">Protein biosynthesis</keyword>
<dbReference type="CDD" id="cd16260">
    <property type="entry name" value="EF4_III"/>
    <property type="match status" value="1"/>
</dbReference>
<dbReference type="InterPro" id="IPR031157">
    <property type="entry name" value="G_TR_CS"/>
</dbReference>
<dbReference type="InterPro" id="IPR013842">
    <property type="entry name" value="LepA_CTD"/>
</dbReference>
<dbReference type="SUPFAM" id="SSF54980">
    <property type="entry name" value="EF-G C-terminal domain-like"/>
    <property type="match status" value="2"/>
</dbReference>
<dbReference type="Pfam" id="PF00679">
    <property type="entry name" value="EFG_C"/>
    <property type="match status" value="1"/>
</dbReference>
<dbReference type="InterPro" id="IPR035647">
    <property type="entry name" value="EFG_III/V"/>
</dbReference>
<dbReference type="InterPro" id="IPR009000">
    <property type="entry name" value="Transl_B-barrel_sf"/>
</dbReference>
<name>A0ABV6IKU0_9PROT</name>
<comment type="function">
    <text evidence="6">Required for accurate and efficient protein synthesis under certain stress conditions. May act as a fidelity factor of the translation reaction, by catalyzing a one-codon backward translocation of tRNAs on improperly translocated ribosomes. Back-translocation proceeds from a post-translocation (POST) complex to a pre-translocation (PRE) complex, thus giving elongation factor G a second chance to translocate the tRNAs correctly. Binds to ribosomes in a GTP-dependent manner.</text>
</comment>
<dbReference type="CDD" id="cd03709">
    <property type="entry name" value="lepA_C"/>
    <property type="match status" value="1"/>
</dbReference>
<keyword evidence="9" id="KW-1185">Reference proteome</keyword>
<keyword evidence="2 6" id="KW-0547">Nucleotide-binding</keyword>
<dbReference type="PANTHER" id="PTHR43512:SF4">
    <property type="entry name" value="TRANSLATION FACTOR GUF1 HOMOLOG, CHLOROPLASTIC"/>
    <property type="match status" value="1"/>
</dbReference>
<dbReference type="EC" id="3.6.5.n1" evidence="6"/>
<keyword evidence="3 6" id="KW-0378">Hydrolase</keyword>
<dbReference type="InterPro" id="IPR027417">
    <property type="entry name" value="P-loop_NTPase"/>
</dbReference>
<comment type="catalytic activity">
    <reaction evidence="6">
        <text>GTP + H2O = GDP + phosphate + H(+)</text>
        <dbReference type="Rhea" id="RHEA:19669"/>
        <dbReference type="ChEBI" id="CHEBI:15377"/>
        <dbReference type="ChEBI" id="CHEBI:15378"/>
        <dbReference type="ChEBI" id="CHEBI:37565"/>
        <dbReference type="ChEBI" id="CHEBI:43474"/>
        <dbReference type="ChEBI" id="CHEBI:58189"/>
        <dbReference type="EC" id="3.6.5.n1"/>
    </reaction>
</comment>
<gene>
    <name evidence="6 8" type="primary">lepA</name>
    <name evidence="8" type="ORF">ACFFIC_01445</name>
</gene>
<accession>A0ABV6IKU0</accession>
<proteinExistence type="inferred from homology"/>
<dbReference type="SUPFAM" id="SSF52540">
    <property type="entry name" value="P-loop containing nucleoside triphosphate hydrolases"/>
    <property type="match status" value="1"/>
</dbReference>
<evidence type="ECO:0000256" key="4">
    <source>
        <dbReference type="ARBA" id="ARBA00022917"/>
    </source>
</evidence>
<dbReference type="InterPro" id="IPR006297">
    <property type="entry name" value="EF-4"/>
</dbReference>
<organism evidence="8 9">
    <name type="scientific">Muricoccus vinaceus</name>
    <dbReference type="NCBI Taxonomy" id="424704"/>
    <lineage>
        <taxon>Bacteria</taxon>
        <taxon>Pseudomonadati</taxon>
        <taxon>Pseudomonadota</taxon>
        <taxon>Alphaproteobacteria</taxon>
        <taxon>Acetobacterales</taxon>
        <taxon>Roseomonadaceae</taxon>
        <taxon>Muricoccus</taxon>
    </lineage>
</organism>
<dbReference type="Gene3D" id="3.30.70.870">
    <property type="entry name" value="Elongation Factor G (Translational Gtpase), domain 3"/>
    <property type="match status" value="1"/>
</dbReference>
<keyword evidence="6" id="KW-0472">Membrane</keyword>
<dbReference type="PANTHER" id="PTHR43512">
    <property type="entry name" value="TRANSLATION FACTOR GUF1-RELATED"/>
    <property type="match status" value="1"/>
</dbReference>
<dbReference type="InterPro" id="IPR038363">
    <property type="entry name" value="LepA_C_sf"/>
</dbReference>
<dbReference type="InterPro" id="IPR005225">
    <property type="entry name" value="Small_GTP-bd"/>
</dbReference>
<dbReference type="PROSITE" id="PS51722">
    <property type="entry name" value="G_TR_2"/>
    <property type="match status" value="1"/>
</dbReference>
<evidence type="ECO:0000313" key="9">
    <source>
        <dbReference type="Proteomes" id="UP001589789"/>
    </source>
</evidence>
<evidence type="ECO:0000313" key="8">
    <source>
        <dbReference type="EMBL" id="MFC0384211.1"/>
    </source>
</evidence>
<dbReference type="InterPro" id="IPR004161">
    <property type="entry name" value="EFTu-like_2"/>
</dbReference>
<dbReference type="InterPro" id="IPR035654">
    <property type="entry name" value="LepA_IV"/>
</dbReference>
<dbReference type="PROSITE" id="PS00301">
    <property type="entry name" value="G_TR_1"/>
    <property type="match status" value="1"/>
</dbReference>
<dbReference type="SMART" id="SM00838">
    <property type="entry name" value="EFG_C"/>
    <property type="match status" value="1"/>
</dbReference>
<dbReference type="EMBL" id="JBHLVZ010000001">
    <property type="protein sequence ID" value="MFC0384211.1"/>
    <property type="molecule type" value="Genomic_DNA"/>
</dbReference>
<feature type="binding site" evidence="6">
    <location>
        <begin position="136"/>
        <end position="139"/>
    </location>
    <ligand>
        <name>GTP</name>
        <dbReference type="ChEBI" id="CHEBI:37565"/>
    </ligand>
</feature>
<dbReference type="Pfam" id="PF06421">
    <property type="entry name" value="LepA_C"/>
    <property type="match status" value="1"/>
</dbReference>
<evidence type="ECO:0000256" key="2">
    <source>
        <dbReference type="ARBA" id="ARBA00022741"/>
    </source>
</evidence>
<evidence type="ECO:0000259" key="7">
    <source>
        <dbReference type="PROSITE" id="PS51722"/>
    </source>
</evidence>
<sequence>MTDTPLDRIRNFSIIAHIDHGKSTLADRLIQTTGGLTAREMTEQVLDNMDIEKERGITIKAQTVRLDYRAQDGRDYVLNLMDTPGHVDFAYEVSRSLAACEGSLLVVDASQGVEAQTLANVYQALDAGHEIVPILNKVDLPAAEPDRVKQQIEDVIGLPADDAVMISAKTGLNIEGVLEAIVTRLPPPKGDAEAPTKALLVDSWYDPYLGVVILVRVKEGRLRKGQKIRMMAAGSTHVIEQVGVFRPKMQQVESLGPGEMGYINAAIKTVADTNVGDTITEDRRPAEEALPGFKPSIPVVWCGLYPVDADDFEKLRDSLAKLRLNDASFHFEAESSAALGFGYRCGFLGLLHLEIIQERLSREFDLDLIATAPSVVYKLRMNNGTERELHNPADMPDVVQIESIQEPWIKATIFVPDEYLGNILTLCSERRGQQVELTYVGSRAMAVYRLPLNEVVFDFYDRLKSISRGYASFDYQMDGYEEGDLVKIGILVNNEPVDALSFMAHRSQAERRGRSICEKLKDLIPRQLFKIPIQAAIGGRVIARETIGAMSKDVTAKCYGGDISRKRKLLDKQKEGKKRMRQFGKVEIPQSAFIAALKMDS</sequence>
<reference evidence="8 9" key="1">
    <citation type="submission" date="2024-09" db="EMBL/GenBank/DDBJ databases">
        <authorList>
            <person name="Sun Q."/>
            <person name="Mori K."/>
        </authorList>
    </citation>
    <scope>NUCLEOTIDE SEQUENCE [LARGE SCALE GENOMIC DNA]</scope>
    <source>
        <strain evidence="8 9">CCM 7468</strain>
    </source>
</reference>
<evidence type="ECO:0000256" key="5">
    <source>
        <dbReference type="ARBA" id="ARBA00023134"/>
    </source>
</evidence>
<dbReference type="CDD" id="cd03699">
    <property type="entry name" value="EF4_II"/>
    <property type="match status" value="1"/>
</dbReference>
<dbReference type="Pfam" id="PF03144">
    <property type="entry name" value="GTP_EFTU_D2"/>
    <property type="match status" value="1"/>
</dbReference>
<dbReference type="Pfam" id="PF00009">
    <property type="entry name" value="GTP_EFTU"/>
    <property type="match status" value="1"/>
</dbReference>
<dbReference type="CDD" id="cd01890">
    <property type="entry name" value="LepA"/>
    <property type="match status" value="1"/>
</dbReference>
<dbReference type="Gene3D" id="2.40.30.10">
    <property type="entry name" value="Translation factors"/>
    <property type="match status" value="1"/>
</dbReference>
<dbReference type="GO" id="GO:0003746">
    <property type="term" value="F:translation elongation factor activity"/>
    <property type="evidence" value="ECO:0007669"/>
    <property type="project" value="UniProtKB-KW"/>
</dbReference>
<dbReference type="Gene3D" id="3.30.70.240">
    <property type="match status" value="1"/>
</dbReference>
<evidence type="ECO:0000256" key="6">
    <source>
        <dbReference type="HAMAP-Rule" id="MF_00071"/>
    </source>
</evidence>
<dbReference type="GO" id="GO:0016787">
    <property type="term" value="F:hydrolase activity"/>
    <property type="evidence" value="ECO:0007669"/>
    <property type="project" value="UniProtKB-KW"/>
</dbReference>
<keyword evidence="8" id="KW-0251">Elongation factor</keyword>
<dbReference type="Proteomes" id="UP001589789">
    <property type="component" value="Unassembled WGS sequence"/>
</dbReference>
<dbReference type="Gene3D" id="3.40.50.300">
    <property type="entry name" value="P-loop containing nucleotide triphosphate hydrolases"/>
    <property type="match status" value="1"/>
</dbReference>
<dbReference type="Gene3D" id="3.30.70.2570">
    <property type="entry name" value="Elongation factor 4, C-terminal domain"/>
    <property type="match status" value="1"/>
</dbReference>
<comment type="similarity">
    <text evidence="1 6">Belongs to the TRAFAC class translation factor GTPase superfamily. Classic translation factor GTPase family. LepA subfamily.</text>
</comment>
<dbReference type="HAMAP" id="MF_00071">
    <property type="entry name" value="LepA"/>
    <property type="match status" value="1"/>
</dbReference>
<dbReference type="PRINTS" id="PR00315">
    <property type="entry name" value="ELONGATNFCT"/>
</dbReference>